<keyword evidence="2" id="KW-1185">Reference proteome</keyword>
<comment type="caution">
    <text evidence="1">The sequence shown here is derived from an EMBL/GenBank/DDBJ whole genome shotgun (WGS) entry which is preliminary data.</text>
</comment>
<evidence type="ECO:0000313" key="1">
    <source>
        <dbReference type="EMBL" id="PWY90490.1"/>
    </source>
</evidence>
<gene>
    <name evidence="1" type="ORF">BO94DRAFT_26698</name>
</gene>
<dbReference type="GeneID" id="37108674"/>
<proteinExistence type="predicted"/>
<organism evidence="1 2">
    <name type="scientific">Aspergillus sclerotioniger CBS 115572</name>
    <dbReference type="NCBI Taxonomy" id="1450535"/>
    <lineage>
        <taxon>Eukaryota</taxon>
        <taxon>Fungi</taxon>
        <taxon>Dikarya</taxon>
        <taxon>Ascomycota</taxon>
        <taxon>Pezizomycotina</taxon>
        <taxon>Eurotiomycetes</taxon>
        <taxon>Eurotiomycetidae</taxon>
        <taxon>Eurotiales</taxon>
        <taxon>Aspergillaceae</taxon>
        <taxon>Aspergillus</taxon>
        <taxon>Aspergillus subgen. Circumdati</taxon>
    </lineage>
</organism>
<dbReference type="AlphaFoldDB" id="A0A317X1R6"/>
<dbReference type="Proteomes" id="UP000246702">
    <property type="component" value="Unassembled WGS sequence"/>
</dbReference>
<dbReference type="RefSeq" id="XP_025468868.1">
    <property type="nucleotide sequence ID" value="XM_025606531.1"/>
</dbReference>
<sequence>MPYMVILYRFSSACTIVALFKRRLLTVAAYLGWEIYHVIASIWMLADACYEVDASRFLGPVCYEDQDFRCSGR</sequence>
<reference evidence="1 2" key="1">
    <citation type="submission" date="2016-12" db="EMBL/GenBank/DDBJ databases">
        <title>The genomes of Aspergillus section Nigri reveals drivers in fungal speciation.</title>
        <authorList>
            <consortium name="DOE Joint Genome Institute"/>
            <person name="Vesth T.C."/>
            <person name="Nybo J."/>
            <person name="Theobald S."/>
            <person name="Brandl J."/>
            <person name="Frisvad J.C."/>
            <person name="Nielsen K.F."/>
            <person name="Lyhne E.K."/>
            <person name="Kogle M.E."/>
            <person name="Kuo A."/>
            <person name="Riley R."/>
            <person name="Clum A."/>
            <person name="Nolan M."/>
            <person name="Lipzen A."/>
            <person name="Salamov A."/>
            <person name="Henrissat B."/>
            <person name="Wiebenga A."/>
            <person name="De Vries R.P."/>
            <person name="Grigoriev I.V."/>
            <person name="Mortensen U.H."/>
            <person name="Andersen M.R."/>
            <person name="Baker S.E."/>
        </authorList>
    </citation>
    <scope>NUCLEOTIDE SEQUENCE [LARGE SCALE GENOMIC DNA]</scope>
    <source>
        <strain evidence="1 2">CBS 115572</strain>
    </source>
</reference>
<dbReference type="EMBL" id="MSFK01000010">
    <property type="protein sequence ID" value="PWY90490.1"/>
    <property type="molecule type" value="Genomic_DNA"/>
</dbReference>
<name>A0A317X1R6_9EURO</name>
<accession>A0A317X1R6</accession>
<evidence type="ECO:0000313" key="2">
    <source>
        <dbReference type="Proteomes" id="UP000246702"/>
    </source>
</evidence>
<protein>
    <submittedName>
        <fullName evidence="1">Uncharacterized protein</fullName>
    </submittedName>
</protein>